<feature type="transmembrane region" description="Helical" evidence="7">
    <location>
        <begin position="78"/>
        <end position="102"/>
    </location>
</feature>
<evidence type="ECO:0000256" key="4">
    <source>
        <dbReference type="ARBA" id="ARBA00022976"/>
    </source>
</evidence>
<feature type="transmembrane region" description="Helical" evidence="7">
    <location>
        <begin position="108"/>
        <end position="132"/>
    </location>
</feature>
<keyword evidence="5 7" id="KW-1133">Transmembrane helix</keyword>
<reference evidence="9" key="1">
    <citation type="submission" date="2023-11" db="UniProtKB">
        <authorList>
            <consortium name="WormBaseParasite"/>
        </authorList>
    </citation>
    <scope>IDENTIFICATION</scope>
</reference>
<evidence type="ECO:0000256" key="7">
    <source>
        <dbReference type="SAM" id="Phobius"/>
    </source>
</evidence>
<organism evidence="8 9">
    <name type="scientific">Schistosoma mattheei</name>
    <dbReference type="NCBI Taxonomy" id="31246"/>
    <lineage>
        <taxon>Eukaryota</taxon>
        <taxon>Metazoa</taxon>
        <taxon>Spiralia</taxon>
        <taxon>Lophotrochozoa</taxon>
        <taxon>Platyhelminthes</taxon>
        <taxon>Trematoda</taxon>
        <taxon>Digenea</taxon>
        <taxon>Strigeidida</taxon>
        <taxon>Schistosomatoidea</taxon>
        <taxon>Schistosomatidae</taxon>
        <taxon>Schistosoma</taxon>
    </lineage>
</organism>
<accession>A0AA85BSY1</accession>
<protein>
    <submittedName>
        <fullName evidence="9">Gamma-secretase subunit Aph-1</fullName>
    </submittedName>
</protein>
<dbReference type="GO" id="GO:0016020">
    <property type="term" value="C:membrane"/>
    <property type="evidence" value="ECO:0007669"/>
    <property type="project" value="UniProtKB-SubCell"/>
</dbReference>
<proteinExistence type="inferred from homology"/>
<dbReference type="Pfam" id="PF06105">
    <property type="entry name" value="Aph-1"/>
    <property type="match status" value="1"/>
</dbReference>
<feature type="transmembrane region" description="Helical" evidence="7">
    <location>
        <begin position="330"/>
        <end position="350"/>
    </location>
</feature>
<dbReference type="WBParaSite" id="SMTH1_79080.1">
    <property type="protein sequence ID" value="SMTH1_79080.1"/>
    <property type="gene ID" value="SMTH1_79080"/>
</dbReference>
<keyword evidence="3 7" id="KW-0812">Transmembrane</keyword>
<dbReference type="GO" id="GO:0016485">
    <property type="term" value="P:protein processing"/>
    <property type="evidence" value="ECO:0007669"/>
    <property type="project" value="InterPro"/>
</dbReference>
<evidence type="ECO:0000256" key="5">
    <source>
        <dbReference type="ARBA" id="ARBA00022989"/>
    </source>
</evidence>
<keyword evidence="6 7" id="KW-0472">Membrane</keyword>
<keyword evidence="4" id="KW-0914">Notch signaling pathway</keyword>
<dbReference type="GO" id="GO:0007219">
    <property type="term" value="P:Notch signaling pathway"/>
    <property type="evidence" value="ECO:0007669"/>
    <property type="project" value="UniProtKB-KW"/>
</dbReference>
<evidence type="ECO:0000313" key="9">
    <source>
        <dbReference type="WBParaSite" id="SMTH1_79080.1"/>
    </source>
</evidence>
<dbReference type="InterPro" id="IPR009294">
    <property type="entry name" value="Aph-1"/>
</dbReference>
<evidence type="ECO:0000256" key="6">
    <source>
        <dbReference type="ARBA" id="ARBA00023136"/>
    </source>
</evidence>
<evidence type="ECO:0000256" key="2">
    <source>
        <dbReference type="ARBA" id="ARBA00005577"/>
    </source>
</evidence>
<dbReference type="AlphaFoldDB" id="A0AA85BSY1"/>
<name>A0AA85BSY1_9TREM</name>
<dbReference type="PANTHER" id="PTHR12889">
    <property type="entry name" value="GAMMA-SECRETASE SUBUNIT APH-1"/>
    <property type="match status" value="1"/>
</dbReference>
<dbReference type="Proteomes" id="UP000050791">
    <property type="component" value="Unassembled WGS sequence"/>
</dbReference>
<evidence type="ECO:0000313" key="8">
    <source>
        <dbReference type="Proteomes" id="UP000050791"/>
    </source>
</evidence>
<feature type="transmembrane region" description="Helical" evidence="7">
    <location>
        <begin position="305"/>
        <end position="324"/>
    </location>
</feature>
<evidence type="ECO:0000256" key="3">
    <source>
        <dbReference type="ARBA" id="ARBA00022692"/>
    </source>
</evidence>
<feature type="transmembrane region" description="Helical" evidence="7">
    <location>
        <begin position="230"/>
        <end position="252"/>
    </location>
</feature>
<sequence>MEILIDLDIQSYPCHFIFPPKSLLNIRENVQNPGLQFNFLCFLNITNDLFGGVGCTLIGVGPCLVLFLCTVANCPTKVILLTASGFFWLVSLLITSVMWFIVTPLRAYLAFGILIGVLFQEILRFLFFLLIIKAESGLQLIVSSSTTTTISRPQLADGINNDNIIDNHSNGRGETERNEVSNLTRNRKISSSNIVITNDYDHNILNDNNNSGNINNNSNNNVVKLDHLTVAYVSGLGYGLMSCIIQSLRMLIDSYGPGIAMYSSWNSKTFFLFSSCQCMCISMLQVFWSLILFSAFVQRAYGQIILVYFMHFGLAGMSLINTFSSPCSEIVCTIYVICLIGMIIFAYYRFRSQLDTNYKRNNTVDFIN</sequence>
<feature type="transmembrane region" description="Helical" evidence="7">
    <location>
        <begin position="272"/>
        <end position="293"/>
    </location>
</feature>
<comment type="similarity">
    <text evidence="2">Belongs to the APH-1 family.</text>
</comment>
<feature type="transmembrane region" description="Helical" evidence="7">
    <location>
        <begin position="49"/>
        <end position="71"/>
    </location>
</feature>
<evidence type="ECO:0000256" key="1">
    <source>
        <dbReference type="ARBA" id="ARBA00004141"/>
    </source>
</evidence>
<comment type="subcellular location">
    <subcellularLocation>
        <location evidence="1">Membrane</location>
        <topology evidence="1">Multi-pass membrane protein</topology>
    </subcellularLocation>
</comment>